<dbReference type="AlphaFoldDB" id="A0A348AJR2"/>
<evidence type="ECO:0000313" key="1">
    <source>
        <dbReference type="EMBL" id="BBB91310.1"/>
    </source>
</evidence>
<organism evidence="1 2">
    <name type="scientific">Methylomusa anaerophila</name>
    <dbReference type="NCBI Taxonomy" id="1930071"/>
    <lineage>
        <taxon>Bacteria</taxon>
        <taxon>Bacillati</taxon>
        <taxon>Bacillota</taxon>
        <taxon>Negativicutes</taxon>
        <taxon>Selenomonadales</taxon>
        <taxon>Sporomusaceae</taxon>
        <taxon>Methylomusa</taxon>
    </lineage>
</organism>
<protein>
    <submittedName>
        <fullName evidence="1">Uncharacterized protein</fullName>
    </submittedName>
</protein>
<name>A0A348AJR2_9FIRM</name>
<gene>
    <name evidence="1" type="ORF">MAMMFC1_01988</name>
</gene>
<reference evidence="1 2" key="1">
    <citation type="journal article" date="2018" name="Int. J. Syst. Evol. Microbiol.">
        <title>Methylomusa anaerophila gen. nov., sp. nov., an anaerobic methanol-utilizing bacterium isolated from a microbial fuel cell.</title>
        <authorList>
            <person name="Amano N."/>
            <person name="Yamamuro A."/>
            <person name="Miyahara M."/>
            <person name="Kouzuma A."/>
            <person name="Abe T."/>
            <person name="Watanabe K."/>
        </authorList>
    </citation>
    <scope>NUCLEOTIDE SEQUENCE [LARGE SCALE GENOMIC DNA]</scope>
    <source>
        <strain evidence="1 2">MMFC1</strain>
    </source>
</reference>
<accession>A0A348AJR2</accession>
<dbReference type="KEGG" id="mana:MAMMFC1_01988"/>
<sequence>MKFQYPLIKSLVIADSPACFDISRQVDAPKQHFKNLDQVKKGSPEVRRDILTYSECSCQCTCTCTCTCVCECTCQCKCQCETPGCIIKIPFISPAEKILFGSGFMLRREEFGGLLFDMNKLTSFICNFVAYEILSYIKGKDLLYAHDLMALVNHIKNVFEEVPGDAEDIVRRFICSCTQHRFLEGATS</sequence>
<keyword evidence="2" id="KW-1185">Reference proteome</keyword>
<dbReference type="EMBL" id="AP018449">
    <property type="protein sequence ID" value="BBB91310.1"/>
    <property type="molecule type" value="Genomic_DNA"/>
</dbReference>
<dbReference type="Proteomes" id="UP000276437">
    <property type="component" value="Chromosome"/>
</dbReference>
<proteinExistence type="predicted"/>
<evidence type="ECO:0000313" key="2">
    <source>
        <dbReference type="Proteomes" id="UP000276437"/>
    </source>
</evidence>